<reference evidence="3 4" key="1">
    <citation type="journal article" date="2024" name="Nat. Commun.">
        <title>Phylogenomics reveals the evolutionary origins of lichenization in chlorophyte algae.</title>
        <authorList>
            <person name="Puginier C."/>
            <person name="Libourel C."/>
            <person name="Otte J."/>
            <person name="Skaloud P."/>
            <person name="Haon M."/>
            <person name="Grisel S."/>
            <person name="Petersen M."/>
            <person name="Berrin J.G."/>
            <person name="Delaux P.M."/>
            <person name="Dal Grande F."/>
            <person name="Keller J."/>
        </authorList>
    </citation>
    <scope>NUCLEOTIDE SEQUENCE [LARGE SCALE GENOMIC DNA]</scope>
    <source>
        <strain evidence="3 4">SAG 2043</strain>
    </source>
</reference>
<accession>A0AAW1PAF7</accession>
<dbReference type="InterPro" id="IPR006056">
    <property type="entry name" value="RidA"/>
</dbReference>
<dbReference type="InterPro" id="IPR006175">
    <property type="entry name" value="YjgF/YER057c/UK114"/>
</dbReference>
<dbReference type="EMBL" id="JALJOR010000013">
    <property type="protein sequence ID" value="KAK9806868.1"/>
    <property type="molecule type" value="Genomic_DNA"/>
</dbReference>
<dbReference type="Gene3D" id="3.30.1330.40">
    <property type="entry name" value="RutC-like"/>
    <property type="match status" value="1"/>
</dbReference>
<dbReference type="GO" id="GO:0019239">
    <property type="term" value="F:deaminase activity"/>
    <property type="evidence" value="ECO:0007669"/>
    <property type="project" value="TreeGrafter"/>
</dbReference>
<dbReference type="InterPro" id="IPR035959">
    <property type="entry name" value="RutC-like_sf"/>
</dbReference>
<dbReference type="GO" id="GO:0005829">
    <property type="term" value="C:cytosol"/>
    <property type="evidence" value="ECO:0007669"/>
    <property type="project" value="TreeGrafter"/>
</dbReference>
<proteinExistence type="inferred from homology"/>
<sequence length="180" mass="18804">MSGSPDLKGKSLQQTRVAARQLSAAPVTPVSGLVQYRNRPGPRTSVQFTTRAVASQQVVSTDQAPAALGPYSQAIKAGNTLYVSGQLGIVAATKKFASETDVEAQTDQALKNMGAILSAAGGDFSNVVKTTVLLADMDDFAKVNGVYGKYFTSNPPARACFAVKTLPLNARVEIEAVAVL</sequence>
<evidence type="ECO:0000256" key="2">
    <source>
        <dbReference type="SAM" id="MobiDB-lite"/>
    </source>
</evidence>
<name>A0AAW1PAF7_9CHLO</name>
<comment type="caution">
    <text evidence="3">The sequence shown here is derived from an EMBL/GenBank/DDBJ whole genome shotgun (WGS) entry which is preliminary data.</text>
</comment>
<dbReference type="PANTHER" id="PTHR11803">
    <property type="entry name" value="2-IMINOBUTANOATE/2-IMINOPROPANOATE DEAMINASE RIDA"/>
    <property type="match status" value="1"/>
</dbReference>
<dbReference type="InterPro" id="IPR019897">
    <property type="entry name" value="RidA_CS"/>
</dbReference>
<dbReference type="AlphaFoldDB" id="A0AAW1PAF7"/>
<protein>
    <submittedName>
        <fullName evidence="3">Uncharacterized protein</fullName>
    </submittedName>
</protein>
<dbReference type="FunFam" id="3.30.1330.40:FF:000001">
    <property type="entry name" value="L-PSP family endoribonuclease"/>
    <property type="match status" value="1"/>
</dbReference>
<evidence type="ECO:0000313" key="4">
    <source>
        <dbReference type="Proteomes" id="UP001489004"/>
    </source>
</evidence>
<gene>
    <name evidence="3" type="ORF">WJX72_005520</name>
</gene>
<comment type="similarity">
    <text evidence="1">Belongs to the RutC family.</text>
</comment>
<dbReference type="Pfam" id="PF01042">
    <property type="entry name" value="Ribonuc_L-PSP"/>
    <property type="match status" value="1"/>
</dbReference>
<dbReference type="NCBIfam" id="TIGR00004">
    <property type="entry name" value="Rid family detoxifying hydrolase"/>
    <property type="match status" value="1"/>
</dbReference>
<evidence type="ECO:0000313" key="3">
    <source>
        <dbReference type="EMBL" id="KAK9806868.1"/>
    </source>
</evidence>
<dbReference type="Proteomes" id="UP001489004">
    <property type="component" value="Unassembled WGS sequence"/>
</dbReference>
<feature type="region of interest" description="Disordered" evidence="2">
    <location>
        <begin position="1"/>
        <end position="20"/>
    </location>
</feature>
<dbReference type="PROSITE" id="PS01094">
    <property type="entry name" value="UPF0076"/>
    <property type="match status" value="1"/>
</dbReference>
<dbReference type="SUPFAM" id="SSF55298">
    <property type="entry name" value="YjgF-like"/>
    <property type="match status" value="1"/>
</dbReference>
<keyword evidence="4" id="KW-1185">Reference proteome</keyword>
<organism evidence="3 4">
    <name type="scientific">[Myrmecia] bisecta</name>
    <dbReference type="NCBI Taxonomy" id="41462"/>
    <lineage>
        <taxon>Eukaryota</taxon>
        <taxon>Viridiplantae</taxon>
        <taxon>Chlorophyta</taxon>
        <taxon>core chlorophytes</taxon>
        <taxon>Trebouxiophyceae</taxon>
        <taxon>Trebouxiales</taxon>
        <taxon>Trebouxiaceae</taxon>
        <taxon>Myrmecia</taxon>
    </lineage>
</organism>
<dbReference type="PANTHER" id="PTHR11803:SF39">
    <property type="entry name" value="2-IMINOBUTANOATE_2-IMINOPROPANOATE DEAMINASE"/>
    <property type="match status" value="1"/>
</dbReference>
<dbReference type="CDD" id="cd00448">
    <property type="entry name" value="YjgF_YER057c_UK114_family"/>
    <property type="match status" value="1"/>
</dbReference>
<dbReference type="GO" id="GO:0005739">
    <property type="term" value="C:mitochondrion"/>
    <property type="evidence" value="ECO:0007669"/>
    <property type="project" value="TreeGrafter"/>
</dbReference>
<evidence type="ECO:0000256" key="1">
    <source>
        <dbReference type="ARBA" id="ARBA00010552"/>
    </source>
</evidence>